<keyword evidence="1" id="KW-0274">FAD</keyword>
<dbReference type="PANTHER" id="PTHR42659:SF9">
    <property type="entry name" value="XANTHINE DEHYDROGENASE FAD-BINDING SUBUNIT XDHB-RELATED"/>
    <property type="match status" value="1"/>
</dbReference>
<dbReference type="Proteomes" id="UP000269669">
    <property type="component" value="Unassembled WGS sequence"/>
</dbReference>
<comment type="caution">
    <text evidence="3">The sequence shown here is derived from an EMBL/GenBank/DDBJ whole genome shotgun (WGS) entry which is preliminary data.</text>
</comment>
<dbReference type="InterPro" id="IPR016167">
    <property type="entry name" value="FAD-bd_PCMH_sub1"/>
</dbReference>
<keyword evidence="4" id="KW-1185">Reference proteome</keyword>
<dbReference type="RefSeq" id="WP_125487493.1">
    <property type="nucleotide sequence ID" value="NZ_RSDW01000001.1"/>
</dbReference>
<dbReference type="PROSITE" id="PS51387">
    <property type="entry name" value="FAD_PCMH"/>
    <property type="match status" value="1"/>
</dbReference>
<dbReference type="AlphaFoldDB" id="A0A3R9WKJ1"/>
<proteinExistence type="predicted"/>
<dbReference type="OrthoDB" id="9774454at2"/>
<evidence type="ECO:0000313" key="3">
    <source>
        <dbReference type="EMBL" id="RSL19238.1"/>
    </source>
</evidence>
<dbReference type="Gene3D" id="3.30.390.50">
    <property type="entry name" value="CO dehydrogenase flavoprotein, C-terminal domain"/>
    <property type="match status" value="1"/>
</dbReference>
<organism evidence="3 4">
    <name type="scientific">Edaphobacter aggregans</name>
    <dbReference type="NCBI Taxonomy" id="570835"/>
    <lineage>
        <taxon>Bacteria</taxon>
        <taxon>Pseudomonadati</taxon>
        <taxon>Acidobacteriota</taxon>
        <taxon>Terriglobia</taxon>
        <taxon>Terriglobales</taxon>
        <taxon>Acidobacteriaceae</taxon>
        <taxon>Edaphobacter</taxon>
    </lineage>
</organism>
<dbReference type="Gene3D" id="3.30.465.10">
    <property type="match status" value="2"/>
</dbReference>
<dbReference type="SMART" id="SM01092">
    <property type="entry name" value="CO_deh_flav_C"/>
    <property type="match status" value="1"/>
</dbReference>
<dbReference type="Pfam" id="PF00941">
    <property type="entry name" value="FAD_binding_5"/>
    <property type="match status" value="1"/>
</dbReference>
<feature type="domain" description="FAD-binding PCMH-type" evidence="2">
    <location>
        <begin position="1"/>
        <end position="220"/>
    </location>
</feature>
<dbReference type="InterPro" id="IPR036318">
    <property type="entry name" value="FAD-bd_PCMH-like_sf"/>
</dbReference>
<dbReference type="InterPro" id="IPR051312">
    <property type="entry name" value="Diverse_Substr_Oxidored"/>
</dbReference>
<protein>
    <submittedName>
        <fullName evidence="3">Xanthine dehydrogenase YagS FAD-binding subunit</fullName>
    </submittedName>
</protein>
<dbReference type="Gene3D" id="3.30.43.10">
    <property type="entry name" value="Uridine Diphospho-n-acetylenolpyruvylglucosamine Reductase, domain 2"/>
    <property type="match status" value="1"/>
</dbReference>
<sequence>MNKFAFVDCTTVDEALGQLGDGATVKAGGIDLLDLMKDEIVSPSKLVNIRNVESLRGITSGKDGLHLGPLSTLSEIANHPEIQKSYTALADAAGHAATPQVRNMATLGGNIMQRPRCWYFRSNDFNCKKKSGSSDDCHAHAGENQYHAIMNNGTCAMVHPSSAAVPLIAMNAQVELTSKRGKRTVATSDFYVPPEKDLLNETVVQPGELITGIFVPAPELGTRSAYQKYGEKESFDWPLADAGVVLVMDGARCRKASIVLGVAAPTPIRSTSAEAILTGKTIDESTARAAASAAMQGATPLSQNGFKMQLFQTAIYRTVLLAAGQMPRDPSSIG</sequence>
<dbReference type="InterPro" id="IPR002346">
    <property type="entry name" value="Mopterin_DH_FAD-bd"/>
</dbReference>
<dbReference type="InterPro" id="IPR005107">
    <property type="entry name" value="CO_DH_flav_C"/>
</dbReference>
<dbReference type="InterPro" id="IPR016169">
    <property type="entry name" value="FAD-bd_PCMH_sub2"/>
</dbReference>
<name>A0A3R9WKJ1_9BACT</name>
<gene>
    <name evidence="3" type="ORF">EDE15_4898</name>
</gene>
<evidence type="ECO:0000256" key="1">
    <source>
        <dbReference type="ARBA" id="ARBA00022827"/>
    </source>
</evidence>
<reference evidence="3 4" key="1">
    <citation type="submission" date="2018-12" db="EMBL/GenBank/DDBJ databases">
        <title>Sequencing of bacterial isolates from soil warming experiment in Harvard Forest, Massachusetts, USA.</title>
        <authorList>
            <person name="Deangelis K."/>
        </authorList>
    </citation>
    <scope>NUCLEOTIDE SEQUENCE [LARGE SCALE GENOMIC DNA]</scope>
    <source>
        <strain evidence="3 4">EB153</strain>
    </source>
</reference>
<dbReference type="EMBL" id="RSDW01000001">
    <property type="protein sequence ID" value="RSL19238.1"/>
    <property type="molecule type" value="Genomic_DNA"/>
</dbReference>
<dbReference type="SUPFAM" id="SSF55447">
    <property type="entry name" value="CO dehydrogenase flavoprotein C-terminal domain-like"/>
    <property type="match status" value="1"/>
</dbReference>
<evidence type="ECO:0000259" key="2">
    <source>
        <dbReference type="PROSITE" id="PS51387"/>
    </source>
</evidence>
<dbReference type="Pfam" id="PF03450">
    <property type="entry name" value="CO_deh_flav_C"/>
    <property type="match status" value="1"/>
</dbReference>
<dbReference type="InterPro" id="IPR016166">
    <property type="entry name" value="FAD-bd_PCMH"/>
</dbReference>
<accession>A0A3R9WKJ1</accession>
<evidence type="ECO:0000313" key="4">
    <source>
        <dbReference type="Proteomes" id="UP000269669"/>
    </source>
</evidence>
<dbReference type="GO" id="GO:0016491">
    <property type="term" value="F:oxidoreductase activity"/>
    <property type="evidence" value="ECO:0007669"/>
    <property type="project" value="InterPro"/>
</dbReference>
<dbReference type="SUPFAM" id="SSF56176">
    <property type="entry name" value="FAD-binding/transporter-associated domain-like"/>
    <property type="match status" value="1"/>
</dbReference>
<keyword evidence="1" id="KW-0285">Flavoprotein</keyword>
<dbReference type="GO" id="GO:0071949">
    <property type="term" value="F:FAD binding"/>
    <property type="evidence" value="ECO:0007669"/>
    <property type="project" value="InterPro"/>
</dbReference>
<dbReference type="InterPro" id="IPR036683">
    <property type="entry name" value="CO_DH_flav_C_dom_sf"/>
</dbReference>
<dbReference type="PANTHER" id="PTHR42659">
    <property type="entry name" value="XANTHINE DEHYDROGENASE SUBUNIT C-RELATED"/>
    <property type="match status" value="1"/>
</dbReference>